<evidence type="ECO:0000256" key="1">
    <source>
        <dbReference type="SAM" id="Coils"/>
    </source>
</evidence>
<evidence type="ECO:0000259" key="3">
    <source>
        <dbReference type="Pfam" id="PF09791"/>
    </source>
</evidence>
<protein>
    <submittedName>
        <fullName evidence="4">Oxidoreductase family protein</fullName>
    </submittedName>
</protein>
<dbReference type="Pfam" id="PF09791">
    <property type="entry name" value="Oxidored-like"/>
    <property type="match status" value="1"/>
</dbReference>
<feature type="domain" description="Oxidoreductase-like" evidence="3">
    <location>
        <begin position="14"/>
        <end position="50"/>
    </location>
</feature>
<reference evidence="4 5" key="1">
    <citation type="submission" date="2019-03" db="EMBL/GenBank/DDBJ databases">
        <title>Genomic Encyclopedia of Type Strains, Phase IV (KMG-IV): sequencing the most valuable type-strain genomes for metagenomic binning, comparative biology and taxonomic classification.</title>
        <authorList>
            <person name="Goeker M."/>
        </authorList>
    </citation>
    <scope>NUCLEOTIDE SEQUENCE [LARGE SCALE GENOMIC DNA]</scope>
    <source>
        <strain evidence="4 5">DSM 26377</strain>
    </source>
</reference>
<feature type="coiled-coil region" evidence="1">
    <location>
        <begin position="33"/>
        <end position="60"/>
    </location>
</feature>
<feature type="region of interest" description="Disordered" evidence="2">
    <location>
        <begin position="1"/>
        <end position="20"/>
    </location>
</feature>
<dbReference type="RefSeq" id="WP_133881716.1">
    <property type="nucleotide sequence ID" value="NZ_SOBT01000009.1"/>
</dbReference>
<dbReference type="AlphaFoldDB" id="A0A4R7P4H9"/>
<evidence type="ECO:0000256" key="2">
    <source>
        <dbReference type="SAM" id="MobiDB-lite"/>
    </source>
</evidence>
<evidence type="ECO:0000313" key="5">
    <source>
        <dbReference type="Proteomes" id="UP000295341"/>
    </source>
</evidence>
<comment type="caution">
    <text evidence="4">The sequence shown here is derived from an EMBL/GenBank/DDBJ whole genome shotgun (WGS) entry which is preliminary data.</text>
</comment>
<keyword evidence="1" id="KW-0175">Coiled coil</keyword>
<organism evidence="4 5">
    <name type="scientific">Panacagrimonas perspica</name>
    <dbReference type="NCBI Taxonomy" id="381431"/>
    <lineage>
        <taxon>Bacteria</taxon>
        <taxon>Pseudomonadati</taxon>
        <taxon>Pseudomonadota</taxon>
        <taxon>Gammaproteobacteria</taxon>
        <taxon>Nevskiales</taxon>
        <taxon>Nevskiaceae</taxon>
        <taxon>Panacagrimonas</taxon>
    </lineage>
</organism>
<gene>
    <name evidence="4" type="ORF">DFR24_2496</name>
</gene>
<sequence>MTTAGPHVLPEPELPPRPERPDCCAGGCATCVLDGYFEEVQKWEQQVEEILARHLDAQKEAAARNP</sequence>
<dbReference type="EMBL" id="SOBT01000009">
    <property type="protein sequence ID" value="TDU28131.1"/>
    <property type="molecule type" value="Genomic_DNA"/>
</dbReference>
<dbReference type="InterPro" id="IPR019180">
    <property type="entry name" value="Oxidoreductase-like_N"/>
</dbReference>
<name>A0A4R7P4H9_9GAMM</name>
<evidence type="ECO:0000313" key="4">
    <source>
        <dbReference type="EMBL" id="TDU28131.1"/>
    </source>
</evidence>
<proteinExistence type="predicted"/>
<keyword evidence="5" id="KW-1185">Reference proteome</keyword>
<dbReference type="Proteomes" id="UP000295341">
    <property type="component" value="Unassembled WGS sequence"/>
</dbReference>
<accession>A0A4R7P4H9</accession>